<dbReference type="PANTHER" id="PTHR10671">
    <property type="entry name" value="EPITHELIAL MEMBRANE PROTEIN-RELATED"/>
    <property type="match status" value="1"/>
</dbReference>
<dbReference type="OrthoDB" id="5858939at2759"/>
<feature type="transmembrane region" description="Helical" evidence="5">
    <location>
        <begin position="7"/>
        <end position="26"/>
    </location>
</feature>
<dbReference type="InterPro" id="IPR009545">
    <property type="entry name" value="Claudin-like"/>
</dbReference>
<dbReference type="InterPro" id="IPR050579">
    <property type="entry name" value="PMP-22/EMP/MP20-like"/>
</dbReference>
<dbReference type="PANTHER" id="PTHR10671:SF108">
    <property type="entry name" value="CLAUDIN FAMILY PROTEIN-RELATED"/>
    <property type="match status" value="1"/>
</dbReference>
<reference evidence="6" key="1">
    <citation type="submission" date="2022-11" db="EMBL/GenBank/DDBJ databases">
        <authorList>
            <person name="Kikuchi T."/>
        </authorList>
    </citation>
    <scope>NUCLEOTIDE SEQUENCE</scope>
    <source>
        <strain evidence="6">PS1010</strain>
    </source>
</reference>
<dbReference type="Proteomes" id="UP001152747">
    <property type="component" value="Unassembled WGS sequence"/>
</dbReference>
<evidence type="ECO:0000256" key="2">
    <source>
        <dbReference type="ARBA" id="ARBA00022692"/>
    </source>
</evidence>
<keyword evidence="2 5" id="KW-0812">Transmembrane</keyword>
<evidence type="ECO:0000256" key="5">
    <source>
        <dbReference type="SAM" id="Phobius"/>
    </source>
</evidence>
<feature type="transmembrane region" description="Helical" evidence="5">
    <location>
        <begin position="75"/>
        <end position="95"/>
    </location>
</feature>
<dbReference type="GO" id="GO:0005886">
    <property type="term" value="C:plasma membrane"/>
    <property type="evidence" value="ECO:0007669"/>
    <property type="project" value="TreeGrafter"/>
</dbReference>
<dbReference type="AlphaFoldDB" id="A0A9P1IET7"/>
<keyword evidence="4 5" id="KW-0472">Membrane</keyword>
<dbReference type="Pfam" id="PF06653">
    <property type="entry name" value="Claudin_3"/>
    <property type="match status" value="1"/>
</dbReference>
<evidence type="ECO:0000313" key="7">
    <source>
        <dbReference type="Proteomes" id="UP001152747"/>
    </source>
</evidence>
<evidence type="ECO:0000313" key="6">
    <source>
        <dbReference type="EMBL" id="CAI5441927.1"/>
    </source>
</evidence>
<comment type="subcellular location">
    <subcellularLocation>
        <location evidence="1">Membrane</location>
        <topology evidence="1">Multi-pass membrane protein</topology>
    </subcellularLocation>
</comment>
<sequence length="180" mass="19871">MAARKSHVGYGVLVIIALILTVVALFTPGWRSYKGSGAPDIGLVSRNCGNGNRQVLEYDCALYQKHQLPFEKTTLAFMIIALILEILSVFVFCGMFKAGPSLGSPALVLNTLAFVSLFIAVLVYGVRIQYKYAYMQSTTYELLANVYLGYSYWITVIATFLMFFATATSGGLVKPEERIH</sequence>
<accession>A0A9P1IET7</accession>
<protein>
    <submittedName>
        <fullName evidence="6">Uncharacterized protein</fullName>
    </submittedName>
</protein>
<evidence type="ECO:0000256" key="3">
    <source>
        <dbReference type="ARBA" id="ARBA00022989"/>
    </source>
</evidence>
<keyword evidence="7" id="KW-1185">Reference proteome</keyword>
<feature type="transmembrane region" description="Helical" evidence="5">
    <location>
        <begin position="107"/>
        <end position="130"/>
    </location>
</feature>
<dbReference type="EMBL" id="CANHGI010000002">
    <property type="protein sequence ID" value="CAI5441927.1"/>
    <property type="molecule type" value="Genomic_DNA"/>
</dbReference>
<organism evidence="6 7">
    <name type="scientific">Caenorhabditis angaria</name>
    <dbReference type="NCBI Taxonomy" id="860376"/>
    <lineage>
        <taxon>Eukaryota</taxon>
        <taxon>Metazoa</taxon>
        <taxon>Ecdysozoa</taxon>
        <taxon>Nematoda</taxon>
        <taxon>Chromadorea</taxon>
        <taxon>Rhabditida</taxon>
        <taxon>Rhabditina</taxon>
        <taxon>Rhabditomorpha</taxon>
        <taxon>Rhabditoidea</taxon>
        <taxon>Rhabditidae</taxon>
        <taxon>Peloderinae</taxon>
        <taxon>Caenorhabditis</taxon>
    </lineage>
</organism>
<evidence type="ECO:0000256" key="4">
    <source>
        <dbReference type="ARBA" id="ARBA00023136"/>
    </source>
</evidence>
<comment type="caution">
    <text evidence="6">The sequence shown here is derived from an EMBL/GenBank/DDBJ whole genome shotgun (WGS) entry which is preliminary data.</text>
</comment>
<proteinExistence type="predicted"/>
<name>A0A9P1IET7_9PELO</name>
<dbReference type="Gene3D" id="1.20.140.150">
    <property type="match status" value="1"/>
</dbReference>
<feature type="transmembrane region" description="Helical" evidence="5">
    <location>
        <begin position="150"/>
        <end position="173"/>
    </location>
</feature>
<gene>
    <name evidence="6" type="ORF">CAMP_LOCUS4564</name>
</gene>
<keyword evidence="3 5" id="KW-1133">Transmembrane helix</keyword>
<evidence type="ECO:0000256" key="1">
    <source>
        <dbReference type="ARBA" id="ARBA00004141"/>
    </source>
</evidence>